<dbReference type="EMBL" id="DS550300">
    <property type="protein sequence ID" value="EDR23481.1"/>
    <property type="molecule type" value="Genomic_DNA"/>
</dbReference>
<evidence type="ECO:0000256" key="1">
    <source>
        <dbReference type="SAM" id="Coils"/>
    </source>
</evidence>
<dbReference type="AlphaFoldDB" id="B0EPQ1"/>
<evidence type="ECO:0000313" key="4">
    <source>
        <dbReference type="Proteomes" id="UP000008076"/>
    </source>
</evidence>
<dbReference type="eggNOG" id="ENOG502RC01">
    <property type="taxonomic scope" value="Eukaryota"/>
</dbReference>
<feature type="coiled-coil region" evidence="1">
    <location>
        <begin position="74"/>
        <end position="154"/>
    </location>
</feature>
<dbReference type="OMA" id="KDIWACI"/>
<dbReference type="Gene3D" id="2.130.10.10">
    <property type="entry name" value="YVTN repeat-like/Quinoprotein amine dehydrogenase"/>
    <property type="match status" value="1"/>
</dbReference>
<dbReference type="InterPro" id="IPR011047">
    <property type="entry name" value="Quinoprotein_ADH-like_sf"/>
</dbReference>
<sequence length="855" mass="98486">MTTIHLQQTSTNQSPPFQEKRKEEMNSLEESREDDSSEYTEEDSFVSSQTESYSSESSQSIQLSQNSERSTDSMEQMQEIVDAMQVQIRQYKQLLETTQSHMEKQISTLQMENKELKNRIKEKDEKLIKAADAIKTMVNDMKDLGEEKRKIAEESVKDKEDLAALYKRLGQLENSNGKINLNELEVSMIFKLEKNQIVSAEIIKMNVDQQKQDLKLQIEVLEKNLMTSKSELYSLKSINEDLNKQIKSTENIKKEVIELRKEKLTLQGKIDELNTIISNLKHLKKNRISIKGESNESNSFKEDAIDIISRITTFKPQGMFDQTTYEEFALLQEQNALNPFMFTHVQAQCTAKLKNTFNSFIKTSQIPSIQAIKDYSEIYNNVSNKCFFATYLKREAPHLKVYHDVLIEITQFNAKYCKVKPTTTLKKSINNLIFSSSSNTSAATNVMNNQWLRKRRATAVSVIPKYQDYSLLAKQLSQTTIKEDIKERVNIKEENRLYKLLCWTGKDIWACIKPTNNKSIIHVFNNINENPIQILEIEGNICAIIYYNGKVYIGKTNSVIECYNSNDYTKKNEYHLESEGAITHLESVGRKVIGLTEDKNYIEIDIKHDKKNEKKLSLQSDIRTAALVDNSLWIGTFAGLHICDPDKKRKTSIVKEIAKNEIMQVIRAYDSVWVVMKDNIYIIDILSQNVKKVISAPIEKIKLIGKQVWILQKTGDIKVYDSEKLELVTEHHITTKPLIDIIPVFKTLNKSSTSKKNEWVCIICDEDGKFSSIGTNYPYHNWTAIPSTELNTHTCYKCNKKFNKGGIYCKNCGRVFVCDKCRENVDFISSLTSTELCIHYPTKKPSTKSSLKKKL</sequence>
<feature type="region of interest" description="Disordered" evidence="2">
    <location>
        <begin position="1"/>
        <end position="74"/>
    </location>
</feature>
<dbReference type="Proteomes" id="UP000008076">
    <property type="component" value="Unassembled WGS sequence"/>
</dbReference>
<reference evidence="4" key="1">
    <citation type="submission" date="2007-12" db="EMBL/GenBank/DDBJ databases">
        <title>Annotation of Entamoeba dispar SAW760.</title>
        <authorList>
            <person name="Lorenzi H."/>
            <person name="Inman J."/>
            <person name="Schobel S."/>
            <person name="Amedeo P."/>
            <person name="Caler E."/>
        </authorList>
    </citation>
    <scope>NUCLEOTIDE SEQUENCE [LARGE SCALE GENOMIC DNA]</scope>
    <source>
        <strain evidence="4">ATCC PRA-260 / SAW760</strain>
    </source>
</reference>
<feature type="compositionally biased region" description="Low complexity" evidence="2">
    <location>
        <begin position="45"/>
        <end position="68"/>
    </location>
</feature>
<accession>B0EPQ1</accession>
<feature type="compositionally biased region" description="Acidic residues" evidence="2">
    <location>
        <begin position="31"/>
        <end position="44"/>
    </location>
</feature>
<dbReference type="CDD" id="cd00065">
    <property type="entry name" value="FYVE_like_SF"/>
    <property type="match status" value="1"/>
</dbReference>
<gene>
    <name evidence="3" type="ORF">EDI_096130</name>
</gene>
<proteinExistence type="predicted"/>
<evidence type="ECO:0000313" key="3">
    <source>
        <dbReference type="EMBL" id="EDR23481.1"/>
    </source>
</evidence>
<keyword evidence="4" id="KW-1185">Reference proteome</keyword>
<keyword evidence="1" id="KW-0175">Coiled coil</keyword>
<name>B0EPQ1_ENTDS</name>
<dbReference type="SUPFAM" id="SSF50998">
    <property type="entry name" value="Quinoprotein alcohol dehydrogenase-like"/>
    <property type="match status" value="1"/>
</dbReference>
<dbReference type="OrthoDB" id="28229at2759"/>
<dbReference type="KEGG" id="edi:EDI_096130"/>
<dbReference type="RefSeq" id="XP_001740106.1">
    <property type="nucleotide sequence ID" value="XM_001740054.1"/>
</dbReference>
<organism evidence="4">
    <name type="scientific">Entamoeba dispar (strain ATCC PRA-260 / SAW760)</name>
    <dbReference type="NCBI Taxonomy" id="370354"/>
    <lineage>
        <taxon>Eukaryota</taxon>
        <taxon>Amoebozoa</taxon>
        <taxon>Evosea</taxon>
        <taxon>Archamoebae</taxon>
        <taxon>Mastigamoebida</taxon>
        <taxon>Entamoebidae</taxon>
        <taxon>Entamoeba</taxon>
    </lineage>
</organism>
<protein>
    <submittedName>
        <fullName evidence="3">Uncharacterized protein</fullName>
    </submittedName>
</protein>
<dbReference type="InterPro" id="IPR015943">
    <property type="entry name" value="WD40/YVTN_repeat-like_dom_sf"/>
</dbReference>
<evidence type="ECO:0000256" key="2">
    <source>
        <dbReference type="SAM" id="MobiDB-lite"/>
    </source>
</evidence>
<feature type="compositionally biased region" description="Polar residues" evidence="2">
    <location>
        <begin position="1"/>
        <end position="16"/>
    </location>
</feature>
<dbReference type="GeneID" id="5885261"/>
<feature type="coiled-coil region" evidence="1">
    <location>
        <begin position="204"/>
        <end position="259"/>
    </location>
</feature>
<dbReference type="VEuPathDB" id="AmoebaDB:EDI_096130"/>